<keyword evidence="4" id="KW-1185">Reference proteome</keyword>
<dbReference type="InterPro" id="IPR025524">
    <property type="entry name" value="DUF4412"/>
</dbReference>
<evidence type="ECO:0000259" key="2">
    <source>
        <dbReference type="Pfam" id="PF14371"/>
    </source>
</evidence>
<evidence type="ECO:0000256" key="1">
    <source>
        <dbReference type="SAM" id="SignalP"/>
    </source>
</evidence>
<protein>
    <recommendedName>
        <fullName evidence="2">DUF4412 domain-containing protein</fullName>
    </recommendedName>
</protein>
<dbReference type="EMBL" id="FXTH01000003">
    <property type="protein sequence ID" value="SMO45722.1"/>
    <property type="molecule type" value="Genomic_DNA"/>
</dbReference>
<feature type="chain" id="PRO_5021900640" description="DUF4412 domain-containing protein" evidence="1">
    <location>
        <begin position="24"/>
        <end position="301"/>
    </location>
</feature>
<reference evidence="3 4" key="1">
    <citation type="submission" date="2017-05" db="EMBL/GenBank/DDBJ databases">
        <authorList>
            <person name="Varghese N."/>
            <person name="Submissions S."/>
        </authorList>
    </citation>
    <scope>NUCLEOTIDE SEQUENCE [LARGE SCALE GENOMIC DNA]</scope>
    <source>
        <strain evidence="3 4">DSM 21194</strain>
    </source>
</reference>
<feature type="domain" description="DUF4412" evidence="2">
    <location>
        <begin position="115"/>
        <end position="282"/>
    </location>
</feature>
<organism evidence="3 4">
    <name type="scientific">Fodinibius sediminis</name>
    <dbReference type="NCBI Taxonomy" id="1214077"/>
    <lineage>
        <taxon>Bacteria</taxon>
        <taxon>Pseudomonadati</taxon>
        <taxon>Balneolota</taxon>
        <taxon>Balneolia</taxon>
        <taxon>Balneolales</taxon>
        <taxon>Balneolaceae</taxon>
        <taxon>Fodinibius</taxon>
    </lineage>
</organism>
<evidence type="ECO:0000313" key="4">
    <source>
        <dbReference type="Proteomes" id="UP000317593"/>
    </source>
</evidence>
<name>A0A521BF73_9BACT</name>
<sequence length="301" mass="34264">MRSISLVLAAVLAVLTFSNSAEAQLLNRLKKKAKAAAEQKAEEKLSEQVELAARQAVEKSWNTVFGEVSADSSFGPLPFSMNSNVETEDVYNFDTATTMEITTVRSDGQAEPPAIMEMYFNEEELYTGTRFSSEEMKQDEGDLFIIYDLKHSAMVMLMENKNDKFSFAYDWEQSLENPLSEEEEINWEEVEEWQGYTKIGTKNIQGFECDGYRSENSEGVVEVWVSRDDFFGSHHLFKANANTRKMRGTLPENYPYGTMMEMISEDRASGDKTIMKVIDVRKNVDTRYAMADYPIMSMGGH</sequence>
<dbReference type="OrthoDB" id="1524221at2"/>
<feature type="signal peptide" evidence="1">
    <location>
        <begin position="1"/>
        <end position="23"/>
    </location>
</feature>
<dbReference type="Pfam" id="PF14371">
    <property type="entry name" value="DUF4412"/>
    <property type="match status" value="1"/>
</dbReference>
<dbReference type="AlphaFoldDB" id="A0A521BF73"/>
<gene>
    <name evidence="3" type="ORF">SAMN06265218_10371</name>
</gene>
<evidence type="ECO:0000313" key="3">
    <source>
        <dbReference type="EMBL" id="SMO45722.1"/>
    </source>
</evidence>
<dbReference type="Proteomes" id="UP000317593">
    <property type="component" value="Unassembled WGS sequence"/>
</dbReference>
<dbReference type="RefSeq" id="WP_142713306.1">
    <property type="nucleotide sequence ID" value="NZ_FXTH01000003.1"/>
</dbReference>
<proteinExistence type="predicted"/>
<accession>A0A521BF73</accession>
<keyword evidence="1" id="KW-0732">Signal</keyword>